<protein>
    <recommendedName>
        <fullName evidence="3">ABM domain-containing protein</fullName>
    </recommendedName>
</protein>
<accession>A0ABX8FBY1</accession>
<reference evidence="1 2" key="1">
    <citation type="submission" date="2021-03" db="EMBL/GenBank/DDBJ databases">
        <title>The first data on the complete genome of the tetrodotoxin-producing bacterium.</title>
        <authorList>
            <person name="Melnikova D.I."/>
            <person name="Nijland R."/>
            <person name="Magarlamov T.Y."/>
        </authorList>
    </citation>
    <scope>NUCLEOTIDE SEQUENCE [LARGE SCALE GENOMIC DNA]</scope>
    <source>
        <strain evidence="1 2">1839</strain>
    </source>
</reference>
<dbReference type="EMBL" id="CP071709">
    <property type="protein sequence ID" value="QVY61801.1"/>
    <property type="molecule type" value="Genomic_DNA"/>
</dbReference>
<evidence type="ECO:0000313" key="1">
    <source>
        <dbReference type="EMBL" id="QVY61801.1"/>
    </source>
</evidence>
<name>A0ABX8FBY1_9BACI</name>
<gene>
    <name evidence="1" type="ORF">J1899_01300</name>
</gene>
<organism evidence="1 2">
    <name type="scientific">Cytobacillus gottheilii</name>
    <dbReference type="NCBI Taxonomy" id="859144"/>
    <lineage>
        <taxon>Bacteria</taxon>
        <taxon>Bacillati</taxon>
        <taxon>Bacillota</taxon>
        <taxon>Bacilli</taxon>
        <taxon>Bacillales</taxon>
        <taxon>Bacillaceae</taxon>
        <taxon>Cytobacillus</taxon>
    </lineage>
</organism>
<sequence length="113" mass="13843">MFVKVYEYYIQDDKQEEFLDIQEKASRIYGRYLLFHTQYLQSNDDPTKWVEITRYNDEKEYVQSLELINQHSEIQALFKSFQSVLLTPKREIREENYTIRKEISNTKEKGRMT</sequence>
<keyword evidence="2" id="KW-1185">Reference proteome</keyword>
<dbReference type="Proteomes" id="UP000679247">
    <property type="component" value="Chromosome"/>
</dbReference>
<evidence type="ECO:0000313" key="2">
    <source>
        <dbReference type="Proteomes" id="UP000679247"/>
    </source>
</evidence>
<dbReference type="RefSeq" id="WP_214476993.1">
    <property type="nucleotide sequence ID" value="NZ_CANKUS010000009.1"/>
</dbReference>
<evidence type="ECO:0008006" key="3">
    <source>
        <dbReference type="Google" id="ProtNLM"/>
    </source>
</evidence>
<proteinExistence type="predicted"/>